<sequence length="72" mass="7977">MVQKLELRLVGAGGEIRHRESVEFASNLAIWRALASLARKRGQPGEFLQVLDQNHEMIIRVGVATAETCYAA</sequence>
<organism evidence="1 2">
    <name type="scientific">Rhodoblastus acidophilus</name>
    <name type="common">Rhodopseudomonas acidophila</name>
    <dbReference type="NCBI Taxonomy" id="1074"/>
    <lineage>
        <taxon>Bacteria</taxon>
        <taxon>Pseudomonadati</taxon>
        <taxon>Pseudomonadota</taxon>
        <taxon>Alphaproteobacteria</taxon>
        <taxon>Hyphomicrobiales</taxon>
        <taxon>Rhodoblastaceae</taxon>
        <taxon>Rhodoblastus</taxon>
    </lineage>
</organism>
<accession>A0A212RU54</accession>
<dbReference type="EMBL" id="FYDG01000007">
    <property type="protein sequence ID" value="SNB76067.1"/>
    <property type="molecule type" value="Genomic_DNA"/>
</dbReference>
<reference evidence="2" key="1">
    <citation type="submission" date="2017-06" db="EMBL/GenBank/DDBJ databases">
        <authorList>
            <person name="Varghese N."/>
            <person name="Submissions S."/>
        </authorList>
    </citation>
    <scope>NUCLEOTIDE SEQUENCE [LARGE SCALE GENOMIC DNA]</scope>
    <source>
        <strain evidence="2">DSM 137</strain>
    </source>
</reference>
<dbReference type="RefSeq" id="WP_141098453.1">
    <property type="nucleotide sequence ID" value="NZ_FYDG01000007.1"/>
</dbReference>
<dbReference type="AlphaFoldDB" id="A0A212RU54"/>
<evidence type="ECO:0000313" key="1">
    <source>
        <dbReference type="EMBL" id="SNB76067.1"/>
    </source>
</evidence>
<dbReference type="Proteomes" id="UP000198418">
    <property type="component" value="Unassembled WGS sequence"/>
</dbReference>
<proteinExistence type="predicted"/>
<evidence type="ECO:0000313" key="2">
    <source>
        <dbReference type="Proteomes" id="UP000198418"/>
    </source>
</evidence>
<gene>
    <name evidence="1" type="ORF">SAMN06265338_10794</name>
</gene>
<name>A0A212RU54_RHOAC</name>
<protein>
    <submittedName>
        <fullName evidence="1">Uncharacterized protein</fullName>
    </submittedName>
</protein>
<keyword evidence="2" id="KW-1185">Reference proteome</keyword>